<gene>
    <name evidence="4" type="ORF">XINFAN_02977</name>
</gene>
<dbReference type="Gene3D" id="3.40.140.80">
    <property type="match status" value="1"/>
</dbReference>
<evidence type="ECO:0000259" key="3">
    <source>
        <dbReference type="Pfam" id="PF17930"/>
    </source>
</evidence>
<dbReference type="PANTHER" id="PTHR39962:SF1">
    <property type="entry name" value="LPXI FAMILY PROTEIN"/>
    <property type="match status" value="1"/>
</dbReference>
<feature type="domain" description="LpxI C-terminal" evidence="2">
    <location>
        <begin position="136"/>
        <end position="265"/>
    </location>
</feature>
<reference evidence="4 5" key="1">
    <citation type="submission" date="2018-11" db="EMBL/GenBank/DDBJ databases">
        <authorList>
            <person name="Criscuolo A."/>
        </authorList>
    </citation>
    <scope>NUCLEOTIDE SEQUENCE [LARGE SCALE GENOMIC DNA]</scope>
    <source>
        <strain evidence="4">ACIP111625</strain>
    </source>
</reference>
<evidence type="ECO:0000313" key="4">
    <source>
        <dbReference type="EMBL" id="VDC31592.1"/>
    </source>
</evidence>
<dbReference type="Proteomes" id="UP000277498">
    <property type="component" value="Unassembled WGS sequence"/>
</dbReference>
<sequence>MTVAIIAGGGALPAALAAAAPARPFIAALDGFPPEGLVPDLTFRIERLCPFFAALHEAGVTQVCFAGAVRRPRLDPALFDPLTAGIVPRLMASLAQGDDATLREVIALFEEDGFRVIGADEIAPVLVPGEGVHAGALTERDQQDAARAALIVNALGRVDVGQGCVVQQGLCLAAETLSGTDAMLAQVAALPAGLRPDPGRGRGLLYKAPKPLQDRRIDLPALGPDTVARAAAAGLGGIAWQAGGVICLDLAEMRRLAQEAGLFLWARAVPEGA</sequence>
<evidence type="ECO:0008006" key="6">
    <source>
        <dbReference type="Google" id="ProtNLM"/>
    </source>
</evidence>
<feature type="chain" id="PRO_5018146613" description="Phosphatidate cytidylyltransferase" evidence="1">
    <location>
        <begin position="20"/>
        <end position="273"/>
    </location>
</feature>
<evidence type="ECO:0000259" key="2">
    <source>
        <dbReference type="Pfam" id="PF06230"/>
    </source>
</evidence>
<dbReference type="RefSeq" id="WP_124087698.1">
    <property type="nucleotide sequence ID" value="NZ_UXAW01000086.1"/>
</dbReference>
<protein>
    <recommendedName>
        <fullName evidence="6">Phosphatidate cytidylyltransferase</fullName>
    </recommendedName>
</protein>
<evidence type="ECO:0000256" key="1">
    <source>
        <dbReference type="SAM" id="SignalP"/>
    </source>
</evidence>
<dbReference type="Pfam" id="PF17930">
    <property type="entry name" value="LpxI_N"/>
    <property type="match status" value="1"/>
</dbReference>
<dbReference type="Pfam" id="PF06230">
    <property type="entry name" value="LpxI_C"/>
    <property type="match status" value="1"/>
</dbReference>
<proteinExistence type="predicted"/>
<keyword evidence="1" id="KW-0732">Signal</keyword>
<feature type="domain" description="LpxI N-terminal" evidence="3">
    <location>
        <begin position="3"/>
        <end position="124"/>
    </location>
</feature>
<dbReference type="AlphaFoldDB" id="A0A3P5XJ18"/>
<feature type="signal peptide" evidence="1">
    <location>
        <begin position="1"/>
        <end position="19"/>
    </location>
</feature>
<dbReference type="Gene3D" id="3.40.50.20">
    <property type="match status" value="1"/>
</dbReference>
<dbReference type="EMBL" id="UXAW01000086">
    <property type="protein sequence ID" value="VDC31592.1"/>
    <property type="molecule type" value="Genomic_DNA"/>
</dbReference>
<organism evidence="4 5">
    <name type="scientific">Pseudogemmobacter humi</name>
    <dbReference type="NCBI Taxonomy" id="2483812"/>
    <lineage>
        <taxon>Bacteria</taxon>
        <taxon>Pseudomonadati</taxon>
        <taxon>Pseudomonadota</taxon>
        <taxon>Alphaproteobacteria</taxon>
        <taxon>Rhodobacterales</taxon>
        <taxon>Paracoccaceae</taxon>
        <taxon>Pseudogemmobacter</taxon>
    </lineage>
</organism>
<dbReference type="InterPro" id="IPR010415">
    <property type="entry name" value="LpxI_C"/>
</dbReference>
<keyword evidence="5" id="KW-1185">Reference proteome</keyword>
<name>A0A3P5XJ18_9RHOB</name>
<dbReference type="InterPro" id="IPR043167">
    <property type="entry name" value="LpxI_C_sf"/>
</dbReference>
<dbReference type="OrthoDB" id="9789836at2"/>
<dbReference type="PANTHER" id="PTHR39962">
    <property type="entry name" value="BLL4848 PROTEIN"/>
    <property type="match status" value="1"/>
</dbReference>
<dbReference type="InterPro" id="IPR053174">
    <property type="entry name" value="LpxI"/>
</dbReference>
<dbReference type="InterPro" id="IPR041255">
    <property type="entry name" value="LpxI_N"/>
</dbReference>
<evidence type="ECO:0000313" key="5">
    <source>
        <dbReference type="Proteomes" id="UP000277498"/>
    </source>
</evidence>
<accession>A0A3P5XJ18</accession>